<gene>
    <name evidence="1" type="ORF">GCM10018793_47530</name>
</gene>
<reference evidence="1" key="1">
    <citation type="journal article" date="2014" name="Int. J. Syst. Evol. Microbiol.">
        <title>Complete genome sequence of Corynebacterium casei LMG S-19264T (=DSM 44701T), isolated from a smear-ripened cheese.</title>
        <authorList>
            <consortium name="US DOE Joint Genome Institute (JGI-PGF)"/>
            <person name="Walter F."/>
            <person name="Albersmeier A."/>
            <person name="Kalinowski J."/>
            <person name="Ruckert C."/>
        </authorList>
    </citation>
    <scope>NUCLEOTIDE SEQUENCE</scope>
    <source>
        <strain evidence="1">JCM 5069</strain>
    </source>
</reference>
<protein>
    <recommendedName>
        <fullName evidence="3">DUF5133 domain-containing protein</fullName>
    </recommendedName>
</protein>
<accession>A0A919GG46</accession>
<evidence type="ECO:0000313" key="2">
    <source>
        <dbReference type="Proteomes" id="UP000603708"/>
    </source>
</evidence>
<evidence type="ECO:0000313" key="1">
    <source>
        <dbReference type="EMBL" id="GHH84083.1"/>
    </source>
</evidence>
<comment type="caution">
    <text evidence="1">The sequence shown here is derived from an EMBL/GenBank/DDBJ whole genome shotgun (WGS) entry which is preliminary data.</text>
</comment>
<evidence type="ECO:0008006" key="3">
    <source>
        <dbReference type="Google" id="ProtNLM"/>
    </source>
</evidence>
<reference evidence="1" key="2">
    <citation type="submission" date="2020-09" db="EMBL/GenBank/DDBJ databases">
        <authorList>
            <person name="Sun Q."/>
            <person name="Ohkuma M."/>
        </authorList>
    </citation>
    <scope>NUCLEOTIDE SEQUENCE</scope>
    <source>
        <strain evidence="1">JCM 5069</strain>
    </source>
</reference>
<dbReference type="RefSeq" id="WP_189935335.1">
    <property type="nucleotide sequence ID" value="NZ_BNCD01000015.1"/>
</dbReference>
<sequence>MLLPDKPQVVRLLHRYRIWERRLGDVPSDPVVRRRFEDTAYTLCILMGRRTAREAVTAAELYVRSP</sequence>
<dbReference type="Proteomes" id="UP000603708">
    <property type="component" value="Unassembled WGS sequence"/>
</dbReference>
<keyword evidence="2" id="KW-1185">Reference proteome</keyword>
<dbReference type="AlphaFoldDB" id="A0A919GG46"/>
<dbReference type="EMBL" id="BNCD01000015">
    <property type="protein sequence ID" value="GHH84083.1"/>
    <property type="molecule type" value="Genomic_DNA"/>
</dbReference>
<organism evidence="1 2">
    <name type="scientific">Streptomyces sulfonofaciens</name>
    <dbReference type="NCBI Taxonomy" id="68272"/>
    <lineage>
        <taxon>Bacteria</taxon>
        <taxon>Bacillati</taxon>
        <taxon>Actinomycetota</taxon>
        <taxon>Actinomycetes</taxon>
        <taxon>Kitasatosporales</taxon>
        <taxon>Streptomycetaceae</taxon>
        <taxon>Streptomyces</taxon>
    </lineage>
</organism>
<dbReference type="Pfam" id="PF17196">
    <property type="entry name" value="DUF5133"/>
    <property type="match status" value="1"/>
</dbReference>
<name>A0A919GG46_9ACTN</name>
<proteinExistence type="predicted"/>
<dbReference type="InterPro" id="IPR033457">
    <property type="entry name" value="DUF5133"/>
</dbReference>